<evidence type="ECO:0000313" key="1">
    <source>
        <dbReference type="EMBL" id="KAI8043878.1"/>
    </source>
</evidence>
<organism evidence="1 2">
    <name type="scientific">Drosophila gunungcola</name>
    <name type="common">fruit fly</name>
    <dbReference type="NCBI Taxonomy" id="103775"/>
    <lineage>
        <taxon>Eukaryota</taxon>
        <taxon>Metazoa</taxon>
        <taxon>Ecdysozoa</taxon>
        <taxon>Arthropoda</taxon>
        <taxon>Hexapoda</taxon>
        <taxon>Insecta</taxon>
        <taxon>Pterygota</taxon>
        <taxon>Neoptera</taxon>
        <taxon>Endopterygota</taxon>
        <taxon>Diptera</taxon>
        <taxon>Brachycera</taxon>
        <taxon>Muscomorpha</taxon>
        <taxon>Ephydroidea</taxon>
        <taxon>Drosophilidae</taxon>
        <taxon>Drosophila</taxon>
        <taxon>Sophophora</taxon>
    </lineage>
</organism>
<name>A0A9P9YVH6_9MUSC</name>
<dbReference type="AlphaFoldDB" id="A0A9P9YVH6"/>
<dbReference type="Proteomes" id="UP001059596">
    <property type="component" value="Chromosome 3R"/>
</dbReference>
<keyword evidence="2" id="KW-1185">Reference proteome</keyword>
<proteinExistence type="predicted"/>
<protein>
    <submittedName>
        <fullName evidence="1">Uncharacterized protein</fullName>
    </submittedName>
</protein>
<accession>A0A9P9YVH6</accession>
<dbReference type="EMBL" id="JAMKOV010000001">
    <property type="protein sequence ID" value="KAI8043878.1"/>
    <property type="molecule type" value="Genomic_DNA"/>
</dbReference>
<sequence>MCRALKSISARSSNSASSSKISLVATRTWRIQPILFSTKTGAIFTRFYVRPWSKLLAEFCWIDSRRRLPTCQPLT</sequence>
<reference evidence="1" key="1">
    <citation type="journal article" date="2023" name="Genome Biol. Evol.">
        <title>Long-read-based Genome Assembly of Drosophila gunungcola Reveals Fewer Chemosensory Genes in Flower-breeding Species.</title>
        <authorList>
            <person name="Negi A."/>
            <person name="Liao B.Y."/>
            <person name="Yeh S.D."/>
        </authorList>
    </citation>
    <scope>NUCLEOTIDE SEQUENCE</scope>
    <source>
        <strain evidence="1">Sukarami</strain>
    </source>
</reference>
<comment type="caution">
    <text evidence="1">The sequence shown here is derived from an EMBL/GenBank/DDBJ whole genome shotgun (WGS) entry which is preliminary data.</text>
</comment>
<evidence type="ECO:0000313" key="2">
    <source>
        <dbReference type="Proteomes" id="UP001059596"/>
    </source>
</evidence>
<gene>
    <name evidence="1" type="ORF">M5D96_000021</name>
</gene>